<feature type="compositionally biased region" description="Basic and acidic residues" evidence="1">
    <location>
        <begin position="253"/>
        <end position="262"/>
    </location>
</feature>
<protein>
    <submittedName>
        <fullName evidence="2">Uncharacterized protein</fullName>
    </submittedName>
</protein>
<proteinExistence type="predicted"/>
<dbReference type="AlphaFoldDB" id="A0A0G4FPF7"/>
<organism evidence="2">
    <name type="scientific">Chromera velia CCMP2878</name>
    <dbReference type="NCBI Taxonomy" id="1169474"/>
    <lineage>
        <taxon>Eukaryota</taxon>
        <taxon>Sar</taxon>
        <taxon>Alveolata</taxon>
        <taxon>Colpodellida</taxon>
        <taxon>Chromeraceae</taxon>
        <taxon>Chromera</taxon>
    </lineage>
</organism>
<dbReference type="EMBL" id="CDMZ01000532">
    <property type="protein sequence ID" value="CEM16302.1"/>
    <property type="molecule type" value="Genomic_DNA"/>
</dbReference>
<dbReference type="VEuPathDB" id="CryptoDB:Cvel_18093"/>
<feature type="region of interest" description="Disordered" evidence="1">
    <location>
        <begin position="1"/>
        <end position="25"/>
    </location>
</feature>
<reference evidence="2" key="1">
    <citation type="submission" date="2014-11" db="EMBL/GenBank/DDBJ databases">
        <authorList>
            <person name="Otto D Thomas"/>
            <person name="Naeem Raeece"/>
        </authorList>
    </citation>
    <scope>NUCLEOTIDE SEQUENCE</scope>
</reference>
<feature type="compositionally biased region" description="Basic and acidic residues" evidence="1">
    <location>
        <begin position="229"/>
        <end position="238"/>
    </location>
</feature>
<name>A0A0G4FPF7_9ALVE</name>
<evidence type="ECO:0000256" key="1">
    <source>
        <dbReference type="SAM" id="MobiDB-lite"/>
    </source>
</evidence>
<gene>
    <name evidence="2" type="ORF">Cvel_18093</name>
</gene>
<sequence>MRRTCSRGSGGRPAPGLREAGREAEGVVEREMEKKEGGAAAAGATDSDGFVVLHEQKDIAVGGRELSTLTINGGSLISRIPDRTLDTWLLRLTRRADIVLLTKTHIPTQFVNTSTHTGKNYSHREWLRQKAGLGSFRAARPCSGCSDRCNDPRDRKANDRDVGDSRCERMEVVAAAGFECYVAVMREENGLQNAYVTDAIAWSRLLCLALFKAEEDQERAPQEEEEEEQRYREERQGEEREEDFGGSTNGKLIDFEKIGASL</sequence>
<feature type="compositionally biased region" description="Basic and acidic residues" evidence="1">
    <location>
        <begin position="148"/>
        <end position="161"/>
    </location>
</feature>
<feature type="region of interest" description="Disordered" evidence="1">
    <location>
        <begin position="142"/>
        <end position="161"/>
    </location>
</feature>
<accession>A0A0G4FPF7</accession>
<feature type="region of interest" description="Disordered" evidence="1">
    <location>
        <begin position="215"/>
        <end position="262"/>
    </location>
</feature>
<evidence type="ECO:0000313" key="2">
    <source>
        <dbReference type="EMBL" id="CEM16302.1"/>
    </source>
</evidence>